<evidence type="ECO:0000256" key="7">
    <source>
        <dbReference type="SAM" id="Phobius"/>
    </source>
</evidence>
<feature type="transmembrane region" description="Helical" evidence="7">
    <location>
        <begin position="419"/>
        <end position="438"/>
    </location>
</feature>
<feature type="transmembrane region" description="Helical" evidence="7">
    <location>
        <begin position="87"/>
        <end position="110"/>
    </location>
</feature>
<feature type="transmembrane region" description="Helical" evidence="7">
    <location>
        <begin position="187"/>
        <end position="205"/>
    </location>
</feature>
<keyword evidence="10" id="KW-1185">Reference proteome</keyword>
<comment type="similarity">
    <text evidence="2">Belongs to the peptide transporter carbon starvation (CstA) (TC 2.A.114) family.</text>
</comment>
<name>A0A410P4G9_VELA1</name>
<evidence type="ECO:0000313" key="9">
    <source>
        <dbReference type="EMBL" id="QAT17097.1"/>
    </source>
</evidence>
<feature type="transmembrane region" description="Helical" evidence="7">
    <location>
        <begin position="245"/>
        <end position="264"/>
    </location>
</feature>
<dbReference type="EMBL" id="CP019384">
    <property type="protein sequence ID" value="QAT17097.1"/>
    <property type="molecule type" value="Genomic_DNA"/>
</dbReference>
<keyword evidence="4 7" id="KW-0812">Transmembrane</keyword>
<feature type="transmembrane region" description="Helical" evidence="7">
    <location>
        <begin position="473"/>
        <end position="496"/>
    </location>
</feature>
<feature type="transmembrane region" description="Helical" evidence="7">
    <location>
        <begin position="284"/>
        <end position="304"/>
    </location>
</feature>
<keyword evidence="3" id="KW-1003">Cell membrane</keyword>
<accession>A0A410P4G9</accession>
<dbReference type="RefSeq" id="WP_128699741.1">
    <property type="nucleotide sequence ID" value="NZ_CP019384.1"/>
</dbReference>
<evidence type="ECO:0000259" key="8">
    <source>
        <dbReference type="Pfam" id="PF02554"/>
    </source>
</evidence>
<evidence type="ECO:0000256" key="4">
    <source>
        <dbReference type="ARBA" id="ARBA00022692"/>
    </source>
</evidence>
<feature type="transmembrane region" description="Helical" evidence="7">
    <location>
        <begin position="444"/>
        <end position="466"/>
    </location>
</feature>
<comment type="subcellular location">
    <subcellularLocation>
        <location evidence="1">Cell membrane</location>
        <topology evidence="1">Multi-pass membrane protein</topology>
    </subcellularLocation>
</comment>
<dbReference type="PANTHER" id="PTHR30252">
    <property type="entry name" value="INNER MEMBRANE PEPTIDE TRANSPORTER"/>
    <property type="match status" value="1"/>
</dbReference>
<proteinExistence type="inferred from homology"/>
<dbReference type="GO" id="GO:0005886">
    <property type="term" value="C:plasma membrane"/>
    <property type="evidence" value="ECO:0007669"/>
    <property type="project" value="UniProtKB-SubCell"/>
</dbReference>
<organism evidence="9 10">
    <name type="scientific">Velamenicoccus archaeovorus</name>
    <dbReference type="NCBI Taxonomy" id="1930593"/>
    <lineage>
        <taxon>Bacteria</taxon>
        <taxon>Pseudomonadati</taxon>
        <taxon>Candidatus Omnitrophota</taxon>
        <taxon>Candidatus Velamenicoccus</taxon>
    </lineage>
</organism>
<dbReference type="Pfam" id="PF02554">
    <property type="entry name" value="CstA"/>
    <property type="match status" value="2"/>
</dbReference>
<gene>
    <name evidence="9" type="ORF">BU251_04790</name>
</gene>
<feature type="transmembrane region" description="Helical" evidence="7">
    <location>
        <begin position="381"/>
        <end position="398"/>
    </location>
</feature>
<dbReference type="OrthoDB" id="9761224at2"/>
<sequence>MSSLVVLLGCLAVFALGYFVYGGRIAGLFPIDPRRETPAVKKFDGVDYVPAKNWLVLFGHHFSSIAGAGPIIGPVIGCIWWGWFPSVVWIVLGTVLVGGVHDFAALMISVREEGASVAEVSATVVSRKARLIFSVFVWLTLILVIAVFADLCAKTFIAEKKIVLSSLGLIPVAILTGYLMYVRKANLTFSTVLGLLFLAGLLFLGKYVPIDVGGQAYVVWLIVLLVYCFAASVTPVNILLQPRDYLCSFLLLFGAGMGLLGLVVSRPVITQPAFISWQTSQGALWPMMCVTIACGAISGFHAIIASGTTSKQLASERHGRKIGYGAMVAEGLVALIAVLAVVSGIPGKTQQDLCLLFKDQGPICLFGTGYTGLTRVFFGDYGLYIAVMILNAFILTTLDTATRVCRYITQELTGLSNRFVSTLIVVAVAGILAFSGAWSRIWPIFGASNQLVAALALFVASLWFLMKKKPTGYTLVPAIFMFLTTVAALGIQYLSYLRSGQYLLAGLSVVLLILALVMVGEVYRAFFRNKRGQKR</sequence>
<evidence type="ECO:0000313" key="10">
    <source>
        <dbReference type="Proteomes" id="UP000287243"/>
    </source>
</evidence>
<dbReference type="Proteomes" id="UP000287243">
    <property type="component" value="Chromosome"/>
</dbReference>
<feature type="transmembrane region" description="Helical" evidence="7">
    <location>
        <begin position="502"/>
        <end position="526"/>
    </location>
</feature>
<dbReference type="GO" id="GO:0009267">
    <property type="term" value="P:cellular response to starvation"/>
    <property type="evidence" value="ECO:0007669"/>
    <property type="project" value="InterPro"/>
</dbReference>
<evidence type="ECO:0000256" key="3">
    <source>
        <dbReference type="ARBA" id="ARBA00022475"/>
    </source>
</evidence>
<protein>
    <submittedName>
        <fullName evidence="9">Carbon starvation protein A</fullName>
    </submittedName>
</protein>
<keyword evidence="5 7" id="KW-1133">Transmembrane helix</keyword>
<feature type="transmembrane region" description="Helical" evidence="7">
    <location>
        <begin position="324"/>
        <end position="345"/>
    </location>
</feature>
<feature type="transmembrane region" description="Helical" evidence="7">
    <location>
        <begin position="161"/>
        <end position="180"/>
    </location>
</feature>
<dbReference type="InterPro" id="IPR051605">
    <property type="entry name" value="CstA"/>
</dbReference>
<evidence type="ECO:0000256" key="6">
    <source>
        <dbReference type="ARBA" id="ARBA00023136"/>
    </source>
</evidence>
<evidence type="ECO:0000256" key="1">
    <source>
        <dbReference type="ARBA" id="ARBA00004651"/>
    </source>
</evidence>
<evidence type="ECO:0000256" key="5">
    <source>
        <dbReference type="ARBA" id="ARBA00022989"/>
    </source>
</evidence>
<dbReference type="PANTHER" id="PTHR30252:SF0">
    <property type="entry name" value="PEPTIDE TRANSPORTER CSTA"/>
    <property type="match status" value="1"/>
</dbReference>
<feature type="domain" description="CstA N-terminal" evidence="8">
    <location>
        <begin position="359"/>
        <end position="488"/>
    </location>
</feature>
<keyword evidence="6 7" id="KW-0472">Membrane</keyword>
<dbReference type="InterPro" id="IPR003706">
    <property type="entry name" value="CstA_N"/>
</dbReference>
<feature type="transmembrane region" description="Helical" evidence="7">
    <location>
        <begin position="217"/>
        <end position="238"/>
    </location>
</feature>
<feature type="transmembrane region" description="Helical" evidence="7">
    <location>
        <begin position="131"/>
        <end position="149"/>
    </location>
</feature>
<feature type="domain" description="CstA N-terminal" evidence="8">
    <location>
        <begin position="3"/>
        <end position="343"/>
    </location>
</feature>
<dbReference type="KEGG" id="vai:BU251_04790"/>
<dbReference type="AlphaFoldDB" id="A0A410P4G9"/>
<reference evidence="9 10" key="1">
    <citation type="submission" date="2017-01" db="EMBL/GenBank/DDBJ databases">
        <title>First insights into the biology of 'candidatus Vampirococcus archaeovorus'.</title>
        <authorList>
            <person name="Kizina J."/>
            <person name="Jordan S."/>
            <person name="Stueber K."/>
            <person name="Reinhardt R."/>
            <person name="Harder J."/>
        </authorList>
    </citation>
    <scope>NUCLEOTIDE SEQUENCE [LARGE SCALE GENOMIC DNA]</scope>
    <source>
        <strain evidence="9 10">LiM</strain>
    </source>
</reference>
<evidence type="ECO:0000256" key="2">
    <source>
        <dbReference type="ARBA" id="ARBA00007755"/>
    </source>
</evidence>